<dbReference type="GO" id="GO:0005739">
    <property type="term" value="C:mitochondrion"/>
    <property type="evidence" value="ECO:0007669"/>
    <property type="project" value="TreeGrafter"/>
</dbReference>
<organism evidence="1 2">
    <name type="scientific">Ogataea parapolymorpha (strain ATCC 26012 / BCRC 20466 / JCM 22074 / NRRL Y-7560 / DL-1)</name>
    <name type="common">Yeast</name>
    <name type="synonym">Hansenula polymorpha</name>
    <dbReference type="NCBI Taxonomy" id="871575"/>
    <lineage>
        <taxon>Eukaryota</taxon>
        <taxon>Fungi</taxon>
        <taxon>Dikarya</taxon>
        <taxon>Ascomycota</taxon>
        <taxon>Saccharomycotina</taxon>
        <taxon>Pichiomycetes</taxon>
        <taxon>Pichiales</taxon>
        <taxon>Pichiaceae</taxon>
        <taxon>Ogataea</taxon>
    </lineage>
</organism>
<dbReference type="Pfam" id="PF13344">
    <property type="entry name" value="Hydrolase_6"/>
    <property type="match status" value="1"/>
</dbReference>
<reference evidence="1 2" key="1">
    <citation type="journal article" date="2013" name="BMC Genomics">
        <title>Genome sequence and analysis of methylotrophic yeast Hansenula polymorpha DL1.</title>
        <authorList>
            <person name="Ravin N.V."/>
            <person name="Eldarov M.A."/>
            <person name="Kadnikov V.V."/>
            <person name="Beletsky A.V."/>
            <person name="Schneider J."/>
            <person name="Mardanova E.S."/>
            <person name="Smekalova E.M."/>
            <person name="Zvereva M.I."/>
            <person name="Dontsova O.A."/>
            <person name="Mardanov A.V."/>
            <person name="Skryabin K.G."/>
        </authorList>
    </citation>
    <scope>NUCLEOTIDE SEQUENCE [LARGE SCALE GENOMIC DNA]</scope>
    <source>
        <strain evidence="2">ATCC 26012 / BCRC 20466 / JCM 22074 / NRRL Y-7560 / DL-1</strain>
    </source>
</reference>
<dbReference type="HOGENOM" id="CLU_030880_1_0_1"/>
<dbReference type="NCBIfam" id="TIGR01460">
    <property type="entry name" value="HAD-SF-IIA"/>
    <property type="match status" value="1"/>
</dbReference>
<accession>W1QAH9</accession>
<dbReference type="InterPro" id="IPR023214">
    <property type="entry name" value="HAD_sf"/>
</dbReference>
<comment type="caution">
    <text evidence="1">The sequence shown here is derived from an EMBL/GenBank/DDBJ whole genome shotgun (WGS) entry which is preliminary data.</text>
</comment>
<dbReference type="OrthoDB" id="10251048at2759"/>
<keyword evidence="2" id="KW-1185">Reference proteome</keyword>
<dbReference type="eggNOG" id="KOG1618">
    <property type="taxonomic scope" value="Eukaryota"/>
</dbReference>
<evidence type="ECO:0000313" key="1">
    <source>
        <dbReference type="EMBL" id="ESW97821.1"/>
    </source>
</evidence>
<dbReference type="STRING" id="871575.W1QAH9"/>
<dbReference type="InterPro" id="IPR006353">
    <property type="entry name" value="HAD-SF_hydro_IIA_CECR5"/>
</dbReference>
<dbReference type="Pfam" id="PF13242">
    <property type="entry name" value="Hydrolase_like"/>
    <property type="match status" value="1"/>
</dbReference>
<dbReference type="Proteomes" id="UP000008673">
    <property type="component" value="Unassembled WGS sequence"/>
</dbReference>
<dbReference type="NCBIfam" id="TIGR01456">
    <property type="entry name" value="CECR5"/>
    <property type="match status" value="1"/>
</dbReference>
<dbReference type="GO" id="GO:0046474">
    <property type="term" value="P:glycerophospholipid biosynthetic process"/>
    <property type="evidence" value="ECO:0007669"/>
    <property type="project" value="TreeGrafter"/>
</dbReference>
<dbReference type="SUPFAM" id="SSF56784">
    <property type="entry name" value="HAD-like"/>
    <property type="match status" value="1"/>
</dbReference>
<dbReference type="PANTHER" id="PTHR14269">
    <property type="entry name" value="CDP-DIACYLGLYCEROL--GLYCEROL-3-PHOSPHATE 3-PHOSPHATIDYLTRANSFERASE-RELATED"/>
    <property type="match status" value="1"/>
</dbReference>
<dbReference type="RefSeq" id="XP_013933906.1">
    <property type="nucleotide sequence ID" value="XM_014078431.1"/>
</dbReference>
<dbReference type="InterPro" id="IPR006357">
    <property type="entry name" value="HAD-SF_hydro_IIA"/>
</dbReference>
<dbReference type="EMBL" id="AEOI02000009">
    <property type="protein sequence ID" value="ESW97821.1"/>
    <property type="molecule type" value="Genomic_DNA"/>
</dbReference>
<gene>
    <name evidence="1" type="ORF">HPODL_01901</name>
</gene>
<proteinExistence type="predicted"/>
<dbReference type="InterPro" id="IPR050324">
    <property type="entry name" value="CDP-alcohol_PTase-I"/>
</dbReference>
<protein>
    <submittedName>
        <fullName evidence="1">Uncharacterized protein</fullName>
    </submittedName>
</protein>
<sequence length="371" mass="41883">MKFVQLAMFRVFRRCHSTLGFVFDIDGVLLKGQNAIPEATDTLNTLQAQKVPFILLTNGGGVLESARCEFISQKLKLHSPLLSRQIVQSHTPLRTLVNKHRRVLVVGGPADSARGVAQEYGFREVLRPIDLIRANPKIWPFHKYTKQEIDEWSLEPEISKVDVDGRNEPIDSIMVFNDPRDMGSDFQIIMDLLNSEGGLLGTRRTYSSSTPSVPIIFSNNDLLWATDFKLPRFGQGAFKIMVQALYQHTNNGKQLQQLTLGKPYKVTYDYAHHVLIDYYENLQSGDFEKPPCMPQLNVAPAKSPFDRVFMVGDNPESDILGGNSYNWDTILVRTGVYKDGDFEQDSKLAKPTFGTFDNVRDGVFAALEKYA</sequence>
<name>W1QAH9_OGAPD</name>
<evidence type="ECO:0000313" key="2">
    <source>
        <dbReference type="Proteomes" id="UP000008673"/>
    </source>
</evidence>
<dbReference type="Gene3D" id="3.40.50.1000">
    <property type="entry name" value="HAD superfamily/HAD-like"/>
    <property type="match status" value="2"/>
</dbReference>
<dbReference type="GeneID" id="25771356"/>
<dbReference type="PANTHER" id="PTHR14269:SF57">
    <property type="entry name" value="SUPERFAMILY HYDROLASE, PUTATIVE (AFU_ORTHOLOGUE AFUA_2G02580)-RELATED"/>
    <property type="match status" value="1"/>
</dbReference>
<dbReference type="AlphaFoldDB" id="W1QAH9"/>
<dbReference type="InterPro" id="IPR036412">
    <property type="entry name" value="HAD-like_sf"/>
</dbReference>
<dbReference type="KEGG" id="opa:HPODL_01901"/>